<dbReference type="GeneID" id="75160544"/>
<comment type="caution">
    <text evidence="1">The sequence shown here is derived from an EMBL/GenBank/DDBJ whole genome shotgun (WGS) entry which is preliminary data.</text>
</comment>
<evidence type="ECO:0000313" key="3">
    <source>
        <dbReference type="Proteomes" id="UP000266391"/>
    </source>
</evidence>
<name>A0A396AH04_9FIRM</name>
<sequence length="74" mass="8873">MSRIGQANEKYAMDMAKEMEQRFRDGTLNYHYQPEHRLYEGGPKAKFRNNVEAIRLILKIIIGHMRMMGIWKIF</sequence>
<proteinExistence type="predicted"/>
<evidence type="ECO:0000313" key="1">
    <source>
        <dbReference type="EMBL" id="RHD05823.1"/>
    </source>
</evidence>
<reference evidence="3 4" key="1">
    <citation type="submission" date="2018-08" db="EMBL/GenBank/DDBJ databases">
        <title>A genome reference for cultivated species of the human gut microbiota.</title>
        <authorList>
            <person name="Zou Y."/>
            <person name="Xue W."/>
            <person name="Luo G."/>
        </authorList>
    </citation>
    <scope>NUCLEOTIDE SEQUENCE [LARGE SCALE GENOMIC DNA]</scope>
    <source>
        <strain evidence="2 4">AM23-23AC</strain>
        <strain evidence="1 3">AM32-8LB</strain>
    </source>
</reference>
<dbReference type="RefSeq" id="WP_009860949.1">
    <property type="nucleotide sequence ID" value="NZ_DAWDJC010000024.1"/>
</dbReference>
<dbReference type="AlphaFoldDB" id="A0A396AH04"/>
<dbReference type="EMBL" id="QSIQ01000002">
    <property type="protein sequence ID" value="RHD05823.1"/>
    <property type="molecule type" value="Genomic_DNA"/>
</dbReference>
<dbReference type="Proteomes" id="UP000283701">
    <property type="component" value="Unassembled WGS sequence"/>
</dbReference>
<organism evidence="1 3">
    <name type="scientific">Roseburia inulinivorans</name>
    <dbReference type="NCBI Taxonomy" id="360807"/>
    <lineage>
        <taxon>Bacteria</taxon>
        <taxon>Bacillati</taxon>
        <taxon>Bacillota</taxon>
        <taxon>Clostridia</taxon>
        <taxon>Lachnospirales</taxon>
        <taxon>Lachnospiraceae</taxon>
        <taxon>Roseburia</taxon>
    </lineage>
</organism>
<evidence type="ECO:0000313" key="2">
    <source>
        <dbReference type="EMBL" id="RHF87271.1"/>
    </source>
</evidence>
<evidence type="ECO:0000313" key="4">
    <source>
        <dbReference type="Proteomes" id="UP000283701"/>
    </source>
</evidence>
<dbReference type="Proteomes" id="UP000266391">
    <property type="component" value="Unassembled WGS sequence"/>
</dbReference>
<dbReference type="EMBL" id="QRHP01000001">
    <property type="protein sequence ID" value="RHF87271.1"/>
    <property type="molecule type" value="Genomic_DNA"/>
</dbReference>
<protein>
    <submittedName>
        <fullName evidence="1">Uncharacterized protein</fullName>
    </submittedName>
</protein>
<accession>A0A396AH04</accession>
<gene>
    <name evidence="2" type="ORF">DW654_00410</name>
    <name evidence="1" type="ORF">DW813_02525</name>
</gene>